<organism evidence="2 3">
    <name type="scientific">Acanthocheilonema viteae</name>
    <name type="common">Filarial nematode worm</name>
    <name type="synonym">Dipetalonema viteae</name>
    <dbReference type="NCBI Taxonomy" id="6277"/>
    <lineage>
        <taxon>Eukaryota</taxon>
        <taxon>Metazoa</taxon>
        <taxon>Ecdysozoa</taxon>
        <taxon>Nematoda</taxon>
        <taxon>Chromadorea</taxon>
        <taxon>Rhabditida</taxon>
        <taxon>Spirurina</taxon>
        <taxon>Spiruromorpha</taxon>
        <taxon>Filarioidea</taxon>
        <taxon>Onchocercidae</taxon>
        <taxon>Acanthocheilonema</taxon>
    </lineage>
</organism>
<dbReference type="STRING" id="6277.A0A498SH91"/>
<sequence length="404" mass="43811">MERITTTQSPIILNRMTIAPLLKLFSLPLLTLPPPPNIDTYGINTIPELPPQHESIYEGMFAPDGSLIKNSMKKTANAKQTETNQVYDQDQLGQKDGSSRDVRAASIRAADGPIIYDDYDFYPDKNHMSNYEQSMVMANFLRKHTSQNKNNAEMLSVESLGDDKISNDKSNDAAAMITTTVSKREGEKPHRIFPRSDQSPTRIIPVRAAKQTSENGTIVQLLKWQNGSLDRTTIRPNLHFVVRDGEIERNEIVISSIAKSKSVPHANSLPKKRNEDGSRHGIAAESPKSTQKLPTKSSISIQSLEKTTSTSTTTPTATTPTTTTPTTTTPTTTTPTATTPTTTTTSTTTPTATTPTTTTSTTTTPTTSSTTTTTTSSTTTTTTTRTRTGTTTTTTIIPAISILG</sequence>
<reference evidence="2 3" key="1">
    <citation type="submission" date="2018-08" db="EMBL/GenBank/DDBJ databases">
        <authorList>
            <person name="Laetsch R D."/>
            <person name="Stevens L."/>
            <person name="Kumar S."/>
            <person name="Blaxter L. M."/>
        </authorList>
    </citation>
    <scope>NUCLEOTIDE SEQUENCE [LARGE SCALE GENOMIC DNA]</scope>
</reference>
<name>A0A498SH91_ACAVI</name>
<evidence type="ECO:0000313" key="2">
    <source>
        <dbReference type="EMBL" id="VBB31114.1"/>
    </source>
</evidence>
<feature type="compositionally biased region" description="Polar residues" evidence="1">
    <location>
        <begin position="287"/>
        <end position="306"/>
    </location>
</feature>
<dbReference type="Proteomes" id="UP000276991">
    <property type="component" value="Unassembled WGS sequence"/>
</dbReference>
<feature type="compositionally biased region" description="Low complexity" evidence="1">
    <location>
        <begin position="307"/>
        <end position="390"/>
    </location>
</feature>
<dbReference type="AlphaFoldDB" id="A0A498SH91"/>
<dbReference type="EMBL" id="UPTC01001109">
    <property type="protein sequence ID" value="VBB31114.1"/>
    <property type="molecule type" value="Genomic_DNA"/>
</dbReference>
<evidence type="ECO:0000313" key="3">
    <source>
        <dbReference type="Proteomes" id="UP000276991"/>
    </source>
</evidence>
<feature type="region of interest" description="Disordered" evidence="1">
    <location>
        <begin position="262"/>
        <end position="390"/>
    </location>
</feature>
<dbReference type="OrthoDB" id="5874170at2759"/>
<proteinExistence type="predicted"/>
<evidence type="ECO:0000256" key="1">
    <source>
        <dbReference type="SAM" id="MobiDB-lite"/>
    </source>
</evidence>
<accession>A0A498SH91</accession>
<protein>
    <submittedName>
        <fullName evidence="2">Uncharacterized protein</fullName>
    </submittedName>
</protein>
<keyword evidence="3" id="KW-1185">Reference proteome</keyword>
<gene>
    <name evidence="2" type="ORF">NAV_LOCUS5905</name>
</gene>